<evidence type="ECO:0000256" key="4">
    <source>
        <dbReference type="ARBA" id="ARBA00023012"/>
    </source>
</evidence>
<dbReference type="CDD" id="cd00082">
    <property type="entry name" value="HisKA"/>
    <property type="match status" value="1"/>
</dbReference>
<dbReference type="Pfam" id="PF02518">
    <property type="entry name" value="HATPase_c"/>
    <property type="match status" value="1"/>
</dbReference>
<dbReference type="InterPro" id="IPR004358">
    <property type="entry name" value="Sig_transdc_His_kin-like_C"/>
</dbReference>
<dbReference type="InterPro" id="IPR001789">
    <property type="entry name" value="Sig_transdc_resp-reg_receiver"/>
</dbReference>
<evidence type="ECO:0000256" key="7">
    <source>
        <dbReference type="SAM" id="Phobius"/>
    </source>
</evidence>
<keyword evidence="6" id="KW-0175">Coiled coil</keyword>
<feature type="domain" description="Response regulatory" evidence="9">
    <location>
        <begin position="854"/>
        <end position="970"/>
    </location>
</feature>
<evidence type="ECO:0000256" key="2">
    <source>
        <dbReference type="ARBA" id="ARBA00012438"/>
    </source>
</evidence>
<dbReference type="EMBL" id="JAIRAU010000005">
    <property type="protein sequence ID" value="MBZ5709210.1"/>
    <property type="molecule type" value="Genomic_DNA"/>
</dbReference>
<feature type="transmembrane region" description="Helical" evidence="7">
    <location>
        <begin position="15"/>
        <end position="33"/>
    </location>
</feature>
<dbReference type="RefSeq" id="WP_224190988.1">
    <property type="nucleotide sequence ID" value="NZ_JAIRAU010000005.1"/>
</dbReference>
<dbReference type="SMART" id="SM00448">
    <property type="entry name" value="REC"/>
    <property type="match status" value="3"/>
</dbReference>
<dbReference type="Pfam" id="PF00072">
    <property type="entry name" value="Response_reg"/>
    <property type="match status" value="3"/>
</dbReference>
<dbReference type="InterPro" id="IPR003594">
    <property type="entry name" value="HATPase_dom"/>
</dbReference>
<feature type="modified residue" description="4-aspartylphosphate" evidence="5">
    <location>
        <position position="1050"/>
    </location>
</feature>
<dbReference type="Pfam" id="PF00512">
    <property type="entry name" value="HisKA"/>
    <property type="match status" value="1"/>
</dbReference>
<dbReference type="SUPFAM" id="SSF55874">
    <property type="entry name" value="ATPase domain of HSP90 chaperone/DNA topoisomerase II/histidine kinase"/>
    <property type="match status" value="1"/>
</dbReference>
<keyword evidence="7" id="KW-0812">Transmembrane</keyword>
<evidence type="ECO:0000256" key="3">
    <source>
        <dbReference type="ARBA" id="ARBA00022553"/>
    </source>
</evidence>
<evidence type="ECO:0000256" key="1">
    <source>
        <dbReference type="ARBA" id="ARBA00000085"/>
    </source>
</evidence>
<comment type="catalytic activity">
    <reaction evidence="1">
        <text>ATP + protein L-histidine = ADP + protein N-phospho-L-histidine.</text>
        <dbReference type="EC" id="2.7.13.3"/>
    </reaction>
</comment>
<feature type="modified residue" description="4-aspartylphosphate" evidence="5">
    <location>
        <position position="903"/>
    </location>
</feature>
<dbReference type="InterPro" id="IPR005467">
    <property type="entry name" value="His_kinase_dom"/>
</dbReference>
<gene>
    <name evidence="10" type="ORF">K7C98_08050</name>
</gene>
<dbReference type="InterPro" id="IPR036890">
    <property type="entry name" value="HATPase_C_sf"/>
</dbReference>
<dbReference type="PANTHER" id="PTHR45339:SF1">
    <property type="entry name" value="HYBRID SIGNAL TRANSDUCTION HISTIDINE KINASE J"/>
    <property type="match status" value="1"/>
</dbReference>
<feature type="coiled-coil region" evidence="6">
    <location>
        <begin position="386"/>
        <end position="465"/>
    </location>
</feature>
<dbReference type="Pfam" id="PF05227">
    <property type="entry name" value="CHASE3"/>
    <property type="match status" value="1"/>
</dbReference>
<sequence length="1119" mass="122050">MNLTREDQHALRRRLTVAIATPIALLVLLGVVLGRQILVMAEDARWVNHTNEVLSLANSTMLQIVDQETALRGYLIAGERQFLAPLERADPLGSFERLLEMVDGSPAQQDRFAEVRRRYHGWAAALDAALHASDIDEARSVDAMRQRRLQMDGVREAMKVAVDAEEELRRARVTASERSTAAARTAFVALLAGVALLLAFLSRNQLRAIARTFGAALDAEQQARATLEAEAWIREGHARVAEIVQGEKSTAQIGHDCLAALAAHVGADVAAFFVRSGGDWVRCAALGLDSRIAGPGSFAEGEGMVGRAASSGRLVQVQDSPADLRLRSGTHERPLAHVIVVPARLDGSTRAVIELGFVRVAAPRVRELLGRVGEMIALAVQSAEHKERLATLLEETQRQAEELQTQQEELRVQNEELEQQTRALEESRGRLAGQQAELEQINSHLEEQTQALAAERDSLERAQVQLKRTSAFKSEFLANMSHELRTPLNSSLILARLLADNRQGNLDAEQVKFAETIYSAGNDLLTLINDVLDLSKIEAGMLEVRPEPVSLARLTDELMAAFRPLARDKGLVLNLEVRPDAPTTIHTDPTRLAQILRNLLSNALKFTERGGVTLAVRAASGMIQFAVVDTGIGIPADKHELIFEAFRQADGTTNRKYGGTGLGLSISRDLARLLGGELTLASAPGRGSTFTLTLPAQPAARTSMPLPAAPRVAPPPRSAGPPVVPVPAPARSILVVEDDVAFAEVLAGLARELEFHPVIATTAEDGLRIARQQRPSAIVLDVGLPDRSGLSVLDALKHDPATRHIPVHVISATDHTRTALEMGAVAYAIKPVVREQLVDALRKLESKATQVLRRVLVVEDDVALRDSTCKLLAADDVETVPVGTAAEALRELRSSTFDCMIVDLSLPDRSGLELLQEMAQGEQYGFPPVIVYTGREVSRAEEQQLHRFSQSIIIKGARSPERLLDEVTLFLHQVETDLPPERQRMLRDARHRDAVFEGRRVLVVEDDVRNVFALTSVLEPRGARVEIARNGKEALQHLQSKPGVDLILMDLMMPEMDGLTATRAIRADPATARIPIIALTAKAMADDRASCLAAGADDYIAKPLDVDKLVSLARVWMPR</sequence>
<evidence type="ECO:0000313" key="10">
    <source>
        <dbReference type="EMBL" id="MBZ5709210.1"/>
    </source>
</evidence>
<dbReference type="SUPFAM" id="SSF47384">
    <property type="entry name" value="Homodimeric domain of signal transducing histidine kinase"/>
    <property type="match status" value="1"/>
</dbReference>
<feature type="domain" description="Response regulatory" evidence="9">
    <location>
        <begin position="732"/>
        <end position="845"/>
    </location>
</feature>
<dbReference type="EC" id="2.7.13.3" evidence="2"/>
<dbReference type="CDD" id="cd00156">
    <property type="entry name" value="REC"/>
    <property type="match status" value="1"/>
</dbReference>
<dbReference type="Gene3D" id="3.40.50.2300">
    <property type="match status" value="3"/>
</dbReference>
<evidence type="ECO:0000259" key="8">
    <source>
        <dbReference type="PROSITE" id="PS50109"/>
    </source>
</evidence>
<feature type="domain" description="Response regulatory" evidence="9">
    <location>
        <begin position="1000"/>
        <end position="1117"/>
    </location>
</feature>
<proteinExistence type="predicted"/>
<dbReference type="Gene3D" id="3.30.450.40">
    <property type="match status" value="1"/>
</dbReference>
<keyword evidence="4" id="KW-0902">Two-component regulatory system</keyword>
<dbReference type="PRINTS" id="PR00344">
    <property type="entry name" value="BCTRLSENSOR"/>
</dbReference>
<dbReference type="Proteomes" id="UP001139031">
    <property type="component" value="Unassembled WGS sequence"/>
</dbReference>
<keyword evidence="7" id="KW-0472">Membrane</keyword>
<dbReference type="PANTHER" id="PTHR45339">
    <property type="entry name" value="HYBRID SIGNAL TRANSDUCTION HISTIDINE KINASE J"/>
    <property type="match status" value="1"/>
</dbReference>
<keyword evidence="3 5" id="KW-0597">Phosphoprotein</keyword>
<reference evidence="10" key="1">
    <citation type="submission" date="2021-08" db="EMBL/GenBank/DDBJ databases">
        <authorList>
            <person name="Stevens D.C."/>
        </authorList>
    </citation>
    <scope>NUCLEOTIDE SEQUENCE</scope>
    <source>
        <strain evidence="10">DSM 53165</strain>
    </source>
</reference>
<dbReference type="Gene3D" id="1.10.287.130">
    <property type="match status" value="1"/>
</dbReference>
<evidence type="ECO:0000256" key="5">
    <source>
        <dbReference type="PROSITE-ProRule" id="PRU00169"/>
    </source>
</evidence>
<dbReference type="SMART" id="SM00388">
    <property type="entry name" value="HisKA"/>
    <property type="match status" value="1"/>
</dbReference>
<keyword evidence="7" id="KW-1133">Transmembrane helix</keyword>
<feature type="transmembrane region" description="Helical" evidence="7">
    <location>
        <begin position="181"/>
        <end position="201"/>
    </location>
</feature>
<evidence type="ECO:0000259" key="9">
    <source>
        <dbReference type="PROSITE" id="PS50110"/>
    </source>
</evidence>
<dbReference type="CDD" id="cd17546">
    <property type="entry name" value="REC_hyHK_CKI1_RcsC-like"/>
    <property type="match status" value="1"/>
</dbReference>
<dbReference type="InterPro" id="IPR029016">
    <property type="entry name" value="GAF-like_dom_sf"/>
</dbReference>
<evidence type="ECO:0000313" key="11">
    <source>
        <dbReference type="Proteomes" id="UP001139031"/>
    </source>
</evidence>
<keyword evidence="11" id="KW-1185">Reference proteome</keyword>
<protein>
    <recommendedName>
        <fullName evidence="2">histidine kinase</fullName>
        <ecNumber evidence="2">2.7.13.3</ecNumber>
    </recommendedName>
</protein>
<accession>A0ABS7TLX1</accession>
<comment type="caution">
    <text evidence="10">The sequence shown here is derived from an EMBL/GenBank/DDBJ whole genome shotgun (WGS) entry which is preliminary data.</text>
</comment>
<dbReference type="Gene3D" id="3.30.565.10">
    <property type="entry name" value="Histidine kinase-like ATPase, C-terminal domain"/>
    <property type="match status" value="1"/>
</dbReference>
<dbReference type="InterPro" id="IPR036097">
    <property type="entry name" value="HisK_dim/P_sf"/>
</dbReference>
<dbReference type="SUPFAM" id="SSF55781">
    <property type="entry name" value="GAF domain-like"/>
    <property type="match status" value="1"/>
</dbReference>
<dbReference type="InterPro" id="IPR011006">
    <property type="entry name" value="CheY-like_superfamily"/>
</dbReference>
<dbReference type="CDD" id="cd16922">
    <property type="entry name" value="HATPase_EvgS-ArcB-TorS-like"/>
    <property type="match status" value="1"/>
</dbReference>
<dbReference type="PROSITE" id="PS50109">
    <property type="entry name" value="HIS_KIN"/>
    <property type="match status" value="1"/>
</dbReference>
<name>A0ABS7TLX1_9BACT</name>
<feature type="domain" description="Histidine kinase" evidence="8">
    <location>
        <begin position="479"/>
        <end position="698"/>
    </location>
</feature>
<dbReference type="SUPFAM" id="SSF52172">
    <property type="entry name" value="CheY-like"/>
    <property type="match status" value="3"/>
</dbReference>
<evidence type="ECO:0000256" key="6">
    <source>
        <dbReference type="SAM" id="Coils"/>
    </source>
</evidence>
<dbReference type="InterPro" id="IPR003661">
    <property type="entry name" value="HisK_dim/P_dom"/>
</dbReference>
<organism evidence="10 11">
    <name type="scientific">Nannocystis pusilla</name>
    <dbReference type="NCBI Taxonomy" id="889268"/>
    <lineage>
        <taxon>Bacteria</taxon>
        <taxon>Pseudomonadati</taxon>
        <taxon>Myxococcota</taxon>
        <taxon>Polyangia</taxon>
        <taxon>Nannocystales</taxon>
        <taxon>Nannocystaceae</taxon>
        <taxon>Nannocystis</taxon>
    </lineage>
</organism>
<dbReference type="SMART" id="SM00387">
    <property type="entry name" value="HATPase_c"/>
    <property type="match status" value="1"/>
</dbReference>
<dbReference type="PROSITE" id="PS50110">
    <property type="entry name" value="RESPONSE_REGULATORY"/>
    <property type="match status" value="3"/>
</dbReference>
<dbReference type="InterPro" id="IPR007891">
    <property type="entry name" value="CHASE3"/>
</dbReference>
<feature type="modified residue" description="4-aspartylphosphate" evidence="5">
    <location>
        <position position="781"/>
    </location>
</feature>